<dbReference type="AlphaFoldDB" id="A0A5N5JGG1"/>
<dbReference type="InterPro" id="IPR016187">
    <property type="entry name" value="CTDL_fold"/>
</dbReference>
<reference evidence="5 6" key="1">
    <citation type="submission" date="2019-06" db="EMBL/GenBank/DDBJ databases">
        <title>A chromosome-scale genome assembly of the striped catfish, Pangasianodon hypophthalmus.</title>
        <authorList>
            <person name="Wen M."/>
            <person name="Zahm M."/>
            <person name="Roques C."/>
            <person name="Cabau C."/>
            <person name="Klopp C."/>
            <person name="Donnadieu C."/>
            <person name="Jouanno E."/>
            <person name="Avarre J.-C."/>
            <person name="Campet M."/>
            <person name="Ha T.T.T."/>
            <person name="Dugue R."/>
            <person name="Lampietro C."/>
            <person name="Louis A."/>
            <person name="Herpin A."/>
            <person name="Echchiki A."/>
            <person name="Berthelot C."/>
            <person name="Parey E."/>
            <person name="Roest-Crollius H."/>
            <person name="Braasch I."/>
            <person name="Postlethwait J."/>
            <person name="Bobe J."/>
            <person name="Montfort J."/>
            <person name="Bouchez O."/>
            <person name="Begum T."/>
            <person name="Schartl M."/>
            <person name="Guiguen Y."/>
        </authorList>
    </citation>
    <scope>NUCLEOTIDE SEQUENCE [LARGE SCALE GENOMIC DNA]</scope>
    <source>
        <strain evidence="5 6">Indonesia</strain>
        <tissue evidence="5">Blood</tissue>
    </source>
</reference>
<dbReference type="PANTHER" id="PTHR22803">
    <property type="entry name" value="MANNOSE, PHOSPHOLIPASE, LECTIN RECEPTOR RELATED"/>
    <property type="match status" value="1"/>
</dbReference>
<dbReference type="InterPro" id="IPR001304">
    <property type="entry name" value="C-type_lectin-like"/>
</dbReference>
<feature type="domain" description="C-type lectin" evidence="4">
    <location>
        <begin position="175"/>
        <end position="292"/>
    </location>
</feature>
<feature type="coiled-coil region" evidence="2">
    <location>
        <begin position="99"/>
        <end position="161"/>
    </location>
</feature>
<dbReference type="EMBL" id="VFJC01000029">
    <property type="protein sequence ID" value="KAB5518269.1"/>
    <property type="molecule type" value="Genomic_DNA"/>
</dbReference>
<evidence type="ECO:0000313" key="5">
    <source>
        <dbReference type="EMBL" id="KAB5518269.1"/>
    </source>
</evidence>
<keyword evidence="3" id="KW-0472">Membrane</keyword>
<keyword evidence="2" id="KW-0175">Coiled coil</keyword>
<dbReference type="InterPro" id="IPR050111">
    <property type="entry name" value="C-type_lectin/snaclec_domain"/>
</dbReference>
<feature type="transmembrane region" description="Helical" evidence="3">
    <location>
        <begin position="59"/>
        <end position="79"/>
    </location>
</feature>
<protein>
    <recommendedName>
        <fullName evidence="4">C-type lectin domain-containing protein</fullName>
    </recommendedName>
</protein>
<dbReference type="Proteomes" id="UP000327468">
    <property type="component" value="Chromosome 28"/>
</dbReference>
<dbReference type="SUPFAM" id="SSF56436">
    <property type="entry name" value="C-type lectin-like"/>
    <property type="match status" value="1"/>
</dbReference>
<evidence type="ECO:0000259" key="4">
    <source>
        <dbReference type="PROSITE" id="PS50041"/>
    </source>
</evidence>
<accession>A0A5N5JGG1</accession>
<keyword evidence="1" id="KW-0430">Lectin</keyword>
<comment type="caution">
    <text evidence="5">The sequence shown here is derived from an EMBL/GenBank/DDBJ whole genome shotgun (WGS) entry which is preliminary data.</text>
</comment>
<keyword evidence="3" id="KW-0812">Transmembrane</keyword>
<evidence type="ECO:0000313" key="6">
    <source>
        <dbReference type="Proteomes" id="UP000327468"/>
    </source>
</evidence>
<dbReference type="Pfam" id="PF00059">
    <property type="entry name" value="Lectin_C"/>
    <property type="match status" value="1"/>
</dbReference>
<dbReference type="PROSITE" id="PS50041">
    <property type="entry name" value="C_TYPE_LECTIN_2"/>
    <property type="match status" value="1"/>
</dbReference>
<evidence type="ECO:0000256" key="1">
    <source>
        <dbReference type="ARBA" id="ARBA00022734"/>
    </source>
</evidence>
<proteinExistence type="predicted"/>
<sequence length="300" mass="34211">MEVIENASDSESIYMNVEEAHKPSDQNELYRNICLNTTTEIPGSAGARERRKVNFSNTAAVVLGFLCVLLLAVITVLCIKHNKEMHQIQSSNDNITVERDQLQSRYNIMRVERDQLQSRYNIINMEKNGLLNLNNKLTSEKSQLQSSYNALNSERDTLQKTLTEIASCPYGWTRFLSSCYRVSSSLKPWVESRQDCRTTGADLVIINSREEQQFVSGLGENLWIGLTDIEQEGQWKWVDNTSLESGYWMNNEPNSGGYPFVDEDCAQVVSLSPAISSWNDFRCNRGLYGLCEKKIWCSTQ</sequence>
<organism evidence="5 6">
    <name type="scientific">Pangasianodon hypophthalmus</name>
    <name type="common">Striped catfish</name>
    <name type="synonym">Helicophagus hypophthalmus</name>
    <dbReference type="NCBI Taxonomy" id="310915"/>
    <lineage>
        <taxon>Eukaryota</taxon>
        <taxon>Metazoa</taxon>
        <taxon>Chordata</taxon>
        <taxon>Craniata</taxon>
        <taxon>Vertebrata</taxon>
        <taxon>Euteleostomi</taxon>
        <taxon>Actinopterygii</taxon>
        <taxon>Neopterygii</taxon>
        <taxon>Teleostei</taxon>
        <taxon>Ostariophysi</taxon>
        <taxon>Siluriformes</taxon>
        <taxon>Pangasiidae</taxon>
        <taxon>Pangasianodon</taxon>
    </lineage>
</organism>
<keyword evidence="6" id="KW-1185">Reference proteome</keyword>
<dbReference type="SMART" id="SM00034">
    <property type="entry name" value="CLECT"/>
    <property type="match status" value="1"/>
</dbReference>
<dbReference type="InterPro" id="IPR033989">
    <property type="entry name" value="CD209-like_CTLD"/>
</dbReference>
<dbReference type="Gene3D" id="1.20.5.400">
    <property type="match status" value="2"/>
</dbReference>
<evidence type="ECO:0000256" key="2">
    <source>
        <dbReference type="SAM" id="Coils"/>
    </source>
</evidence>
<evidence type="ECO:0000256" key="3">
    <source>
        <dbReference type="SAM" id="Phobius"/>
    </source>
</evidence>
<keyword evidence="3" id="KW-1133">Transmembrane helix</keyword>
<gene>
    <name evidence="5" type="ORF">PHYPO_G00163810</name>
</gene>
<name>A0A5N5JGG1_PANHP</name>
<dbReference type="GO" id="GO:0030246">
    <property type="term" value="F:carbohydrate binding"/>
    <property type="evidence" value="ECO:0007669"/>
    <property type="project" value="UniProtKB-KW"/>
</dbReference>
<dbReference type="InterPro" id="IPR016186">
    <property type="entry name" value="C-type_lectin-like/link_sf"/>
</dbReference>
<dbReference type="CDD" id="cd03590">
    <property type="entry name" value="CLECT_DC-SIGN_like"/>
    <property type="match status" value="1"/>
</dbReference>
<dbReference type="Gene3D" id="3.10.100.10">
    <property type="entry name" value="Mannose-Binding Protein A, subunit A"/>
    <property type="match status" value="1"/>
</dbReference>